<keyword evidence="1" id="KW-0472">Membrane</keyword>
<keyword evidence="1" id="KW-1133">Transmembrane helix</keyword>
<evidence type="ECO:0000313" key="2">
    <source>
        <dbReference type="EMBL" id="KOS10433.1"/>
    </source>
</evidence>
<evidence type="ECO:0000256" key="1">
    <source>
        <dbReference type="SAM" id="Phobius"/>
    </source>
</evidence>
<accession>A0A0M9VKT4</accession>
<protein>
    <recommendedName>
        <fullName evidence="4">Integral membrane protein</fullName>
    </recommendedName>
</protein>
<comment type="caution">
    <text evidence="2">The sequence shown here is derived from an EMBL/GenBank/DDBJ whole genome shotgun (WGS) entry which is preliminary data.</text>
</comment>
<proteinExistence type="predicted"/>
<evidence type="ECO:0000313" key="3">
    <source>
        <dbReference type="Proteomes" id="UP000037737"/>
    </source>
</evidence>
<keyword evidence="3" id="KW-1185">Reference proteome</keyword>
<dbReference type="PATRIC" id="fig|84292.3.peg.2329"/>
<feature type="transmembrane region" description="Helical" evidence="1">
    <location>
        <begin position="6"/>
        <end position="22"/>
    </location>
</feature>
<dbReference type="Proteomes" id="UP000037737">
    <property type="component" value="Unassembled WGS sequence"/>
</dbReference>
<dbReference type="AlphaFoldDB" id="A0A0M9VKT4"/>
<sequence length="96" mass="9961">MQILLGLVAGAVIGLVVHFTLGDRGVRGVALLPMVGAASAGIAWTAATWAGAGIDSAWPWLGAVLVPTAVVLVLAVVITRRRRENDAQMRHALRIG</sequence>
<reference evidence="2" key="1">
    <citation type="submission" date="2015-04" db="EMBL/GenBank/DDBJ databases">
        <title>Complete genome sequence of Microbacterium chocolatum SIT 101, a bacterium enantioselectively hydrolyzing mesomeric diesters.</title>
        <authorList>
            <person name="Li X."/>
            <person name="Xu Y."/>
        </authorList>
    </citation>
    <scope>NUCLEOTIDE SEQUENCE [LARGE SCALE GENOMIC DNA]</scope>
    <source>
        <strain evidence="2">SIT 101</strain>
    </source>
</reference>
<organism evidence="2 3">
    <name type="scientific">Microbacterium aurantiacum</name>
    <dbReference type="NCBI Taxonomy" id="162393"/>
    <lineage>
        <taxon>Bacteria</taxon>
        <taxon>Bacillati</taxon>
        <taxon>Actinomycetota</taxon>
        <taxon>Actinomycetes</taxon>
        <taxon>Micrococcales</taxon>
        <taxon>Microbacteriaceae</taxon>
        <taxon>Microbacterium</taxon>
    </lineage>
</organism>
<feature type="transmembrane region" description="Helical" evidence="1">
    <location>
        <begin position="29"/>
        <end position="52"/>
    </location>
</feature>
<keyword evidence="1" id="KW-0812">Transmembrane</keyword>
<gene>
    <name evidence="2" type="ORF">XI38_11460</name>
</gene>
<dbReference type="KEGG" id="mcw:A8L33_12010"/>
<feature type="transmembrane region" description="Helical" evidence="1">
    <location>
        <begin position="58"/>
        <end position="79"/>
    </location>
</feature>
<name>A0A0M9VKT4_9MICO</name>
<dbReference type="EMBL" id="LAVO01000011">
    <property type="protein sequence ID" value="KOS10433.1"/>
    <property type="molecule type" value="Genomic_DNA"/>
</dbReference>
<evidence type="ECO:0008006" key="4">
    <source>
        <dbReference type="Google" id="ProtNLM"/>
    </source>
</evidence>